<reference evidence="1" key="1">
    <citation type="submission" date="2025-08" db="UniProtKB">
        <authorList>
            <consortium name="Ensembl"/>
        </authorList>
    </citation>
    <scope>IDENTIFICATION</scope>
</reference>
<accession>A0A673L4P0</accession>
<proteinExistence type="predicted"/>
<dbReference type="AlphaFoldDB" id="A0A673L4P0"/>
<organism evidence="1 2">
    <name type="scientific">Sinocyclocheilus rhinocerous</name>
    <dbReference type="NCBI Taxonomy" id="307959"/>
    <lineage>
        <taxon>Eukaryota</taxon>
        <taxon>Metazoa</taxon>
        <taxon>Chordata</taxon>
        <taxon>Craniata</taxon>
        <taxon>Vertebrata</taxon>
        <taxon>Euteleostomi</taxon>
        <taxon>Actinopterygii</taxon>
        <taxon>Neopterygii</taxon>
        <taxon>Teleostei</taxon>
        <taxon>Ostariophysi</taxon>
        <taxon>Cypriniformes</taxon>
        <taxon>Cyprinidae</taxon>
        <taxon>Cyprininae</taxon>
        <taxon>Sinocyclocheilus</taxon>
    </lineage>
</organism>
<reference evidence="1" key="2">
    <citation type="submission" date="2025-09" db="UniProtKB">
        <authorList>
            <consortium name="Ensembl"/>
        </authorList>
    </citation>
    <scope>IDENTIFICATION</scope>
</reference>
<keyword evidence="2" id="KW-1185">Reference proteome</keyword>
<name>A0A673L4P0_9TELE</name>
<evidence type="ECO:0000313" key="1">
    <source>
        <dbReference type="Ensembl" id="ENSSRHP00000073887.1"/>
    </source>
</evidence>
<sequence length="66" mass="7452">MKKKKRITALTRPPELITTTLVNACVYSRCAMVRFRTGSPCCFAKDTRLRLLQLKIMASAVAAIYM</sequence>
<protein>
    <submittedName>
        <fullName evidence="1">Uncharacterized protein</fullName>
    </submittedName>
</protein>
<dbReference type="Ensembl" id="ENSSRHT00000075901.1">
    <property type="protein sequence ID" value="ENSSRHP00000073887.1"/>
    <property type="gene ID" value="ENSSRHG00000036722.1"/>
</dbReference>
<dbReference type="Proteomes" id="UP000472270">
    <property type="component" value="Unassembled WGS sequence"/>
</dbReference>
<evidence type="ECO:0000313" key="2">
    <source>
        <dbReference type="Proteomes" id="UP000472270"/>
    </source>
</evidence>